<dbReference type="EMBL" id="CAJVPM010027657">
    <property type="protein sequence ID" value="CAG8666835.1"/>
    <property type="molecule type" value="Genomic_DNA"/>
</dbReference>
<gene>
    <name evidence="1" type="ORF">SCALOS_LOCUS9229</name>
</gene>
<reference evidence="1" key="1">
    <citation type="submission" date="2021-06" db="EMBL/GenBank/DDBJ databases">
        <authorList>
            <person name="Kallberg Y."/>
            <person name="Tangrot J."/>
            <person name="Rosling A."/>
        </authorList>
    </citation>
    <scope>NUCLEOTIDE SEQUENCE</scope>
    <source>
        <strain evidence="1">AU212A</strain>
    </source>
</reference>
<organism evidence="1 2">
    <name type="scientific">Scutellospora calospora</name>
    <dbReference type="NCBI Taxonomy" id="85575"/>
    <lineage>
        <taxon>Eukaryota</taxon>
        <taxon>Fungi</taxon>
        <taxon>Fungi incertae sedis</taxon>
        <taxon>Mucoromycota</taxon>
        <taxon>Glomeromycotina</taxon>
        <taxon>Glomeromycetes</taxon>
        <taxon>Diversisporales</taxon>
        <taxon>Gigasporaceae</taxon>
        <taxon>Scutellospora</taxon>
    </lineage>
</organism>
<accession>A0ACA9NMV2</accession>
<feature type="non-terminal residue" evidence="1">
    <location>
        <position position="1"/>
    </location>
</feature>
<feature type="non-terminal residue" evidence="1">
    <location>
        <position position="105"/>
    </location>
</feature>
<sequence>ALAIDFFFSNNKLRIISTYLTPNNPSINKQIQQKVILWTKEAVKNKIHPMILGDFNYDIIKHKTPKPNYYNYFEAINLVPLINTYYPNTPTWTRLPSQSQIDEIW</sequence>
<evidence type="ECO:0000313" key="1">
    <source>
        <dbReference type="EMBL" id="CAG8666835.1"/>
    </source>
</evidence>
<comment type="caution">
    <text evidence="1">The sequence shown here is derived from an EMBL/GenBank/DDBJ whole genome shotgun (WGS) entry which is preliminary data.</text>
</comment>
<keyword evidence="2" id="KW-1185">Reference proteome</keyword>
<dbReference type="Proteomes" id="UP000789860">
    <property type="component" value="Unassembled WGS sequence"/>
</dbReference>
<proteinExistence type="predicted"/>
<name>A0ACA9NMV2_9GLOM</name>
<protein>
    <submittedName>
        <fullName evidence="1">1800_t:CDS:1</fullName>
    </submittedName>
</protein>
<evidence type="ECO:0000313" key="2">
    <source>
        <dbReference type="Proteomes" id="UP000789860"/>
    </source>
</evidence>